<proteinExistence type="predicted"/>
<evidence type="ECO:0000313" key="1">
    <source>
        <dbReference type="EMBL" id="CEP41425.1"/>
    </source>
</evidence>
<gene>
    <name evidence="1" type="ORF">R28058_35111</name>
</gene>
<organism evidence="1 2">
    <name type="scientific">Paraclostridium sordellii</name>
    <name type="common">Clostridium sordellii</name>
    <dbReference type="NCBI Taxonomy" id="1505"/>
    <lineage>
        <taxon>Bacteria</taxon>
        <taxon>Bacillati</taxon>
        <taxon>Bacillota</taxon>
        <taxon>Clostridia</taxon>
        <taxon>Peptostreptococcales</taxon>
        <taxon>Peptostreptococcaceae</taxon>
        <taxon>Paraclostridium</taxon>
    </lineage>
</organism>
<reference evidence="1 2" key="1">
    <citation type="submission" date="2015-01" db="EMBL/GenBank/DDBJ databases">
        <authorList>
            <person name="Aslett A.Martin."/>
            <person name="De Silva Nishadi"/>
        </authorList>
    </citation>
    <scope>NUCLEOTIDE SEQUENCE [LARGE SCALE GENOMIC DNA]</scope>
    <source>
        <strain evidence="1 2">R28058</strain>
    </source>
</reference>
<accession>A0A0C7LHP1</accession>
<evidence type="ECO:0000313" key="2">
    <source>
        <dbReference type="Proteomes" id="UP000049127"/>
    </source>
</evidence>
<name>A0A0C7LHP1_PARSO</name>
<dbReference type="EMBL" id="CEKZ01000008">
    <property type="protein sequence ID" value="CEP41425.1"/>
    <property type="molecule type" value="Genomic_DNA"/>
</dbReference>
<sequence>MVNNRATTRRGNIRCTHCKHKARGKRYCNRNKRLIEPDVIGCSQGQVY</sequence>
<protein>
    <submittedName>
        <fullName evidence="1">Uncharacterized protein</fullName>
    </submittedName>
</protein>
<dbReference type="RefSeq" id="WP_155486478.1">
    <property type="nucleotide sequence ID" value="NZ_CDNQ01000006.1"/>
</dbReference>
<dbReference type="Proteomes" id="UP000049127">
    <property type="component" value="Unassembled WGS sequence"/>
</dbReference>
<dbReference type="AlphaFoldDB" id="A0A0C7LHP1"/>